<gene>
    <name evidence="4" type="ORF">BK784_04870</name>
</gene>
<dbReference type="EMBL" id="MOOV01000056">
    <property type="protein sequence ID" value="OUC03212.1"/>
    <property type="molecule type" value="Genomic_DNA"/>
</dbReference>
<accession>A0A9X6NAG7</accession>
<reference evidence="4 5" key="1">
    <citation type="submission" date="2016-10" db="EMBL/GenBank/DDBJ databases">
        <title>Comparative genomics of Bacillus thuringiensis reveals a path to pathogens against multiple invertebrate hosts.</title>
        <authorList>
            <person name="Zheng J."/>
            <person name="Gao Q."/>
            <person name="Liu H."/>
            <person name="Peng D."/>
            <person name="Ruan L."/>
            <person name="Sun M."/>
        </authorList>
    </citation>
    <scope>NUCLEOTIDE SEQUENCE [LARGE SCALE GENOMIC DNA]</scope>
    <source>
        <strain evidence="4">T30001</strain>
    </source>
</reference>
<organism evidence="4 5">
    <name type="scientific">Bacillus thuringiensis subsp. medellin</name>
    <dbReference type="NCBI Taxonomy" id="79672"/>
    <lineage>
        <taxon>Bacteria</taxon>
        <taxon>Bacillati</taxon>
        <taxon>Bacillota</taxon>
        <taxon>Bacilli</taxon>
        <taxon>Bacillales</taxon>
        <taxon>Bacillaceae</taxon>
        <taxon>Bacillus</taxon>
        <taxon>Bacillus cereus group</taxon>
    </lineage>
</organism>
<dbReference type="AlphaFoldDB" id="A0A9X6NAG7"/>
<dbReference type="GO" id="GO:0006281">
    <property type="term" value="P:DNA repair"/>
    <property type="evidence" value="ECO:0007669"/>
    <property type="project" value="UniProtKB-KW"/>
</dbReference>
<proteinExistence type="inferred from homology"/>
<evidence type="ECO:0000313" key="4">
    <source>
        <dbReference type="EMBL" id="OUC03212.1"/>
    </source>
</evidence>
<sequence length="282" mass="32633">MTNTMENLQAEFPFEHLGWKITTTFESNGRFFAYLAPFVDARAIQDRFDEVFGIDKWQVSYEKWGEKATKCTISVFLNERWISKEDGSEESDYNAVKGGFSNSLKRAAVLWGVGRYLYNIKPHKVELTTHSKGKNDIYVSYKKKGYYFTPPTRLQQKNKQGCSQKEPSNARPSLELLIRDLQQLVKPLGITSKDVLRAYNHNHNAQARTFEDTTTGGLEDIITRLQLIHESISISHGNEKQLNRWLSNYISGDITSFREWLLYDHTEAIHQLIEQLKKQQSA</sequence>
<comment type="similarity">
    <text evidence="1">Belongs to the RAD52 family.</text>
</comment>
<evidence type="ECO:0000256" key="2">
    <source>
        <dbReference type="ARBA" id="ARBA00022763"/>
    </source>
</evidence>
<evidence type="ECO:0000256" key="1">
    <source>
        <dbReference type="ARBA" id="ARBA00006638"/>
    </source>
</evidence>
<comment type="caution">
    <text evidence="4">The sequence shown here is derived from an EMBL/GenBank/DDBJ whole genome shotgun (WGS) entry which is preliminary data.</text>
</comment>
<dbReference type="Proteomes" id="UP000195160">
    <property type="component" value="Unassembled WGS sequence"/>
</dbReference>
<keyword evidence="2" id="KW-0227">DNA damage</keyword>
<evidence type="ECO:0000313" key="5">
    <source>
        <dbReference type="Proteomes" id="UP000195160"/>
    </source>
</evidence>
<keyword evidence="3" id="KW-0234">DNA repair</keyword>
<evidence type="ECO:0000256" key="3">
    <source>
        <dbReference type="ARBA" id="ARBA00023204"/>
    </source>
</evidence>
<name>A0A9X6NAG7_BACTV</name>
<dbReference type="InterPro" id="IPR041247">
    <property type="entry name" value="Rad52_fam"/>
</dbReference>
<protein>
    <recommendedName>
        <fullName evidence="6">Prophage protein</fullName>
    </recommendedName>
</protein>
<evidence type="ECO:0008006" key="6">
    <source>
        <dbReference type="Google" id="ProtNLM"/>
    </source>
</evidence>
<dbReference type="RefSeq" id="WP_088065787.1">
    <property type="nucleotide sequence ID" value="NZ_MOOV01000056.1"/>
</dbReference>
<dbReference type="Pfam" id="PF04098">
    <property type="entry name" value="Rad52_Rad22"/>
    <property type="match status" value="1"/>
</dbReference>